<evidence type="ECO:0000313" key="3">
    <source>
        <dbReference type="Proteomes" id="UP001164286"/>
    </source>
</evidence>
<gene>
    <name evidence="2" type="ORF">MKK02DRAFT_39384</name>
</gene>
<comment type="caution">
    <text evidence="2">The sequence shown here is derived from an EMBL/GenBank/DDBJ whole genome shotgun (WGS) entry which is preliminary data.</text>
</comment>
<reference evidence="2" key="1">
    <citation type="journal article" date="2022" name="G3 (Bethesda)">
        <title>High quality genome of the basidiomycete yeast Dioszegia hungarica PDD-24b-2 isolated from cloud water.</title>
        <authorList>
            <person name="Jarrige D."/>
            <person name="Haridas S."/>
            <person name="Bleykasten-Grosshans C."/>
            <person name="Joly M."/>
            <person name="Nadalig T."/>
            <person name="Sancelme M."/>
            <person name="Vuilleumier S."/>
            <person name="Grigoriev I.V."/>
            <person name="Amato P."/>
            <person name="Bringel F."/>
        </authorList>
    </citation>
    <scope>NUCLEOTIDE SEQUENCE</scope>
    <source>
        <strain evidence="2">PDD-24b-2</strain>
    </source>
</reference>
<feature type="region of interest" description="Disordered" evidence="1">
    <location>
        <begin position="1"/>
        <end position="23"/>
    </location>
</feature>
<dbReference type="RefSeq" id="XP_052948883.1">
    <property type="nucleotide sequence ID" value="XM_053090569.1"/>
</dbReference>
<keyword evidence="3" id="KW-1185">Reference proteome</keyword>
<protein>
    <submittedName>
        <fullName evidence="2">Uncharacterized protein</fullName>
    </submittedName>
</protein>
<dbReference type="Proteomes" id="UP001164286">
    <property type="component" value="Unassembled WGS sequence"/>
</dbReference>
<name>A0AA38LYJ6_9TREE</name>
<proteinExistence type="predicted"/>
<feature type="region of interest" description="Disordered" evidence="1">
    <location>
        <begin position="169"/>
        <end position="190"/>
    </location>
</feature>
<organism evidence="2 3">
    <name type="scientific">Dioszegia hungarica</name>
    <dbReference type="NCBI Taxonomy" id="4972"/>
    <lineage>
        <taxon>Eukaryota</taxon>
        <taxon>Fungi</taxon>
        <taxon>Dikarya</taxon>
        <taxon>Basidiomycota</taxon>
        <taxon>Agaricomycotina</taxon>
        <taxon>Tremellomycetes</taxon>
        <taxon>Tremellales</taxon>
        <taxon>Bulleribasidiaceae</taxon>
        <taxon>Dioszegia</taxon>
    </lineage>
</organism>
<dbReference type="EMBL" id="JAKWFO010000001">
    <property type="protein sequence ID" value="KAI9639106.1"/>
    <property type="molecule type" value="Genomic_DNA"/>
</dbReference>
<dbReference type="GeneID" id="77729774"/>
<evidence type="ECO:0000313" key="2">
    <source>
        <dbReference type="EMBL" id="KAI9639106.1"/>
    </source>
</evidence>
<evidence type="ECO:0000256" key="1">
    <source>
        <dbReference type="SAM" id="MobiDB-lite"/>
    </source>
</evidence>
<dbReference type="AlphaFoldDB" id="A0AA38LYJ6"/>
<accession>A0AA38LYJ6</accession>
<sequence length="295" mass="31987">MPPSTLRSDSSDSDDEPIVHPPSRLQDTAFAILDESFAALIKALDPALEASTNDPQEYATRTKIDKAVTLVRNVGAVLIGGRDDFENALQGDWEGNVEAAMDLLDETLEDPGEICDEHVARLAQLIATKVWQTAKSRKLSLRLPPWQSLELRRIAELAPFFDALKPDMDIKGDSDDEDADGDTRVGNDTETITGATQTEGDTATVTGNTLADDDRATISGFQSESRIPCKGTFNDIMARKVFDYLGGGRELGQSLDVQLYALEQAEILPADVRDTVELLRWMETAGVSLSSSGGA</sequence>